<dbReference type="EMBL" id="RKLN01000003">
    <property type="protein sequence ID" value="RVW03696.1"/>
    <property type="molecule type" value="Genomic_DNA"/>
</dbReference>
<accession>A0A3S3ALT3</accession>
<dbReference type="PANTHER" id="PTHR30461">
    <property type="entry name" value="DNA-INVERTASE FROM LAMBDOID PROPHAGE"/>
    <property type="match status" value="1"/>
</dbReference>
<dbReference type="AlphaFoldDB" id="A0A3S3ALT3"/>
<dbReference type="SUPFAM" id="SSF53041">
    <property type="entry name" value="Resolvase-like"/>
    <property type="match status" value="1"/>
</dbReference>
<dbReference type="InterPro" id="IPR006118">
    <property type="entry name" value="Recombinase_CS"/>
</dbReference>
<sequence length="249" mass="26704">MEAALAKAERARKKKNSAETAVPGTAVAYLRVSTKEQRISGAGIGAQRAAIEAAAEREGWTITAWHSDEGISGGKGPAERPGLAAALADITSGRAERMIVHKVDRLSRKFSDSVMLMEAAITEGWPLYVVAQSASTHDQHGRFLLRLFANLAEDERDTIRQRTRDALAVKKAQGVRLGRPSVLSDEVVTRIVLAHRGGAGYARIANDLNRAQVPTARGGKIWHPSTVRSVLAGQDAARISRELSEAGGQ</sequence>
<dbReference type="GO" id="GO:0000150">
    <property type="term" value="F:DNA strand exchange activity"/>
    <property type="evidence" value="ECO:0007669"/>
    <property type="project" value="InterPro"/>
</dbReference>
<dbReference type="SMART" id="SM00857">
    <property type="entry name" value="Resolvase"/>
    <property type="match status" value="1"/>
</dbReference>
<keyword evidence="2" id="KW-0238">DNA-binding</keyword>
<name>A0A3S3ALT3_9NOCA</name>
<dbReference type="OrthoDB" id="128993at2"/>
<evidence type="ECO:0000256" key="3">
    <source>
        <dbReference type="ARBA" id="ARBA00023172"/>
    </source>
</evidence>
<dbReference type="InterPro" id="IPR036162">
    <property type="entry name" value="Resolvase-like_N_sf"/>
</dbReference>
<evidence type="ECO:0000313" key="7">
    <source>
        <dbReference type="EMBL" id="RVW03696.1"/>
    </source>
</evidence>
<organism evidence="7 8">
    <name type="scientific">Rhodococcus spongiicola</name>
    <dbReference type="NCBI Taxonomy" id="2487352"/>
    <lineage>
        <taxon>Bacteria</taxon>
        <taxon>Bacillati</taxon>
        <taxon>Actinomycetota</taxon>
        <taxon>Actinomycetes</taxon>
        <taxon>Mycobacteriales</taxon>
        <taxon>Nocardiaceae</taxon>
        <taxon>Rhodococcus</taxon>
    </lineage>
</organism>
<evidence type="ECO:0000256" key="2">
    <source>
        <dbReference type="ARBA" id="ARBA00023125"/>
    </source>
</evidence>
<dbReference type="Proteomes" id="UP000284333">
    <property type="component" value="Unassembled WGS sequence"/>
</dbReference>
<dbReference type="GO" id="GO:0015074">
    <property type="term" value="P:DNA integration"/>
    <property type="evidence" value="ECO:0007669"/>
    <property type="project" value="UniProtKB-KW"/>
</dbReference>
<comment type="caution">
    <text evidence="7">The sequence shown here is derived from an EMBL/GenBank/DDBJ whole genome shotgun (WGS) entry which is preliminary data.</text>
</comment>
<dbReference type="CDD" id="cd00338">
    <property type="entry name" value="Ser_Recombinase"/>
    <property type="match status" value="1"/>
</dbReference>
<dbReference type="InterPro" id="IPR006119">
    <property type="entry name" value="Resolv_N"/>
</dbReference>
<keyword evidence="1" id="KW-0229">DNA integration</keyword>
<protein>
    <submittedName>
        <fullName evidence="7">Recombinase family protein</fullName>
    </submittedName>
</protein>
<keyword evidence="3" id="KW-0233">DNA recombination</keyword>
<reference evidence="7 8" key="1">
    <citation type="submission" date="2018-11" db="EMBL/GenBank/DDBJ databases">
        <title>Rhodococcus spongicola sp. nov. and Rhodococcus xishaensis sp. nov. from marine sponges.</title>
        <authorList>
            <person name="Li L."/>
            <person name="Lin H.W."/>
        </authorList>
    </citation>
    <scope>NUCLEOTIDE SEQUENCE [LARGE SCALE GENOMIC DNA]</scope>
    <source>
        <strain evidence="7 8">LHW50502</strain>
    </source>
</reference>
<dbReference type="PROSITE" id="PS51736">
    <property type="entry name" value="RECOMBINASES_3"/>
    <property type="match status" value="1"/>
</dbReference>
<dbReference type="PANTHER" id="PTHR30461:SF23">
    <property type="entry name" value="DNA RECOMBINASE-RELATED"/>
    <property type="match status" value="1"/>
</dbReference>
<feature type="domain" description="Resolvase/invertase-type recombinase catalytic" evidence="6">
    <location>
        <begin position="25"/>
        <end position="174"/>
    </location>
</feature>
<dbReference type="GO" id="GO:0003677">
    <property type="term" value="F:DNA binding"/>
    <property type="evidence" value="ECO:0007669"/>
    <property type="project" value="UniProtKB-KW"/>
</dbReference>
<evidence type="ECO:0000259" key="6">
    <source>
        <dbReference type="PROSITE" id="PS51736"/>
    </source>
</evidence>
<keyword evidence="8" id="KW-1185">Reference proteome</keyword>
<evidence type="ECO:0000256" key="4">
    <source>
        <dbReference type="PIRSR" id="PIRSR606118-50"/>
    </source>
</evidence>
<dbReference type="Gene3D" id="3.40.50.1390">
    <property type="entry name" value="Resolvase, N-terminal catalytic domain"/>
    <property type="match status" value="1"/>
</dbReference>
<evidence type="ECO:0000256" key="5">
    <source>
        <dbReference type="PROSITE-ProRule" id="PRU10137"/>
    </source>
</evidence>
<feature type="active site" description="O-(5'-phospho-DNA)-serine intermediate" evidence="4 5">
    <location>
        <position position="33"/>
    </location>
</feature>
<evidence type="ECO:0000256" key="1">
    <source>
        <dbReference type="ARBA" id="ARBA00022908"/>
    </source>
</evidence>
<dbReference type="Pfam" id="PF00239">
    <property type="entry name" value="Resolvase"/>
    <property type="match status" value="1"/>
</dbReference>
<dbReference type="InterPro" id="IPR050639">
    <property type="entry name" value="SSR_resolvase"/>
</dbReference>
<dbReference type="PROSITE" id="PS00397">
    <property type="entry name" value="RECOMBINASES_1"/>
    <property type="match status" value="1"/>
</dbReference>
<proteinExistence type="predicted"/>
<gene>
    <name evidence="7" type="ORF">EF834_08610</name>
</gene>
<evidence type="ECO:0000313" key="8">
    <source>
        <dbReference type="Proteomes" id="UP000284333"/>
    </source>
</evidence>